<dbReference type="PANTHER" id="PTHR34112:SF18">
    <property type="entry name" value="C-JUN-AMINO-TERMINAL KINASE-INTERACTING PROTEIN"/>
    <property type="match status" value="1"/>
</dbReference>
<organism evidence="2 3">
    <name type="scientific">Platanthera zijinensis</name>
    <dbReference type="NCBI Taxonomy" id="2320716"/>
    <lineage>
        <taxon>Eukaryota</taxon>
        <taxon>Viridiplantae</taxon>
        <taxon>Streptophyta</taxon>
        <taxon>Embryophyta</taxon>
        <taxon>Tracheophyta</taxon>
        <taxon>Spermatophyta</taxon>
        <taxon>Magnoliopsida</taxon>
        <taxon>Liliopsida</taxon>
        <taxon>Asparagales</taxon>
        <taxon>Orchidaceae</taxon>
        <taxon>Orchidoideae</taxon>
        <taxon>Orchideae</taxon>
        <taxon>Orchidinae</taxon>
        <taxon>Platanthera</taxon>
    </lineage>
</organism>
<accession>A0AAP0GC02</accession>
<dbReference type="AlphaFoldDB" id="A0AAP0GC02"/>
<evidence type="ECO:0000313" key="3">
    <source>
        <dbReference type="Proteomes" id="UP001418222"/>
    </source>
</evidence>
<feature type="region of interest" description="Disordered" evidence="1">
    <location>
        <begin position="1"/>
        <end position="45"/>
    </location>
</feature>
<comment type="caution">
    <text evidence="2">The sequence shown here is derived from an EMBL/GenBank/DDBJ whole genome shotgun (WGS) entry which is preliminary data.</text>
</comment>
<gene>
    <name evidence="2" type="ORF">KSP39_PZI003399</name>
</gene>
<dbReference type="EMBL" id="JBBWWQ010000003">
    <property type="protein sequence ID" value="KAK8950847.1"/>
    <property type="molecule type" value="Genomic_DNA"/>
</dbReference>
<proteinExistence type="predicted"/>
<dbReference type="Proteomes" id="UP001418222">
    <property type="component" value="Unassembled WGS sequence"/>
</dbReference>
<evidence type="ECO:0000256" key="1">
    <source>
        <dbReference type="SAM" id="MobiDB-lite"/>
    </source>
</evidence>
<feature type="compositionally biased region" description="Low complexity" evidence="1">
    <location>
        <begin position="16"/>
        <end position="35"/>
    </location>
</feature>
<keyword evidence="3" id="KW-1185">Reference proteome</keyword>
<evidence type="ECO:0000313" key="2">
    <source>
        <dbReference type="EMBL" id="KAK8950847.1"/>
    </source>
</evidence>
<reference evidence="2 3" key="1">
    <citation type="journal article" date="2022" name="Nat. Plants">
        <title>Genomes of leafy and leafless Platanthera orchids illuminate the evolution of mycoheterotrophy.</title>
        <authorList>
            <person name="Li M.H."/>
            <person name="Liu K.W."/>
            <person name="Li Z."/>
            <person name="Lu H.C."/>
            <person name="Ye Q.L."/>
            <person name="Zhang D."/>
            <person name="Wang J.Y."/>
            <person name="Li Y.F."/>
            <person name="Zhong Z.M."/>
            <person name="Liu X."/>
            <person name="Yu X."/>
            <person name="Liu D.K."/>
            <person name="Tu X.D."/>
            <person name="Liu B."/>
            <person name="Hao Y."/>
            <person name="Liao X.Y."/>
            <person name="Jiang Y.T."/>
            <person name="Sun W.H."/>
            <person name="Chen J."/>
            <person name="Chen Y.Q."/>
            <person name="Ai Y."/>
            <person name="Zhai J.W."/>
            <person name="Wu S.S."/>
            <person name="Zhou Z."/>
            <person name="Hsiao Y.Y."/>
            <person name="Wu W.L."/>
            <person name="Chen Y.Y."/>
            <person name="Lin Y.F."/>
            <person name="Hsu J.L."/>
            <person name="Li C.Y."/>
            <person name="Wang Z.W."/>
            <person name="Zhao X."/>
            <person name="Zhong W.Y."/>
            <person name="Ma X.K."/>
            <person name="Ma L."/>
            <person name="Huang J."/>
            <person name="Chen G.Z."/>
            <person name="Huang M.Z."/>
            <person name="Huang L."/>
            <person name="Peng D.H."/>
            <person name="Luo Y.B."/>
            <person name="Zou S.Q."/>
            <person name="Chen S.P."/>
            <person name="Lan S."/>
            <person name="Tsai W.C."/>
            <person name="Van de Peer Y."/>
            <person name="Liu Z.J."/>
        </authorList>
    </citation>
    <scope>NUCLEOTIDE SEQUENCE [LARGE SCALE GENOMIC DNA]</scope>
    <source>
        <strain evidence="2">Lor287</strain>
    </source>
</reference>
<sequence length="597" mass="65229">MERSEPTFVPEWYKVTSSSTATGNSNSNHHGGSLHSADEHTGGFSSRNRLPLSVCDHDAPRPLPFSDRTSPAFLRSASSNGSMGWEKEFPSRGFNSFGRSHRDRERDRERDLDFRERERLLLLDNGFSNYPDSLTNNTYEKDFLRRSQSLASGRRVEPWLKKSGHDSSNAILSAGSVVSGITKSSFERDFPSLGAEEKHLGSDLTRVASLNLGTAIDILPLSASAIIGSDGWTSALAEVPPIAGLNGQGISSSLQTSHAPISSSTTAGLNMAETLAQAPGRVLTVPKLSSDSQKIEDLHRQQILKLRPVTSTMLKNTFMQGLPFVFLHGIRGCGPPAAVFLFLTAQPALLPIRSSFLRPVLPVRSSPYPRGFCGLPALHLLLFSLSPWFYPPQASYSHLLRSPVGPSSRVRCRLSSCPPRAPFLSCCFPSRSQSLLYPPELLLLRFSSNRCGLLFLADCSCPPLSLSPFLSLEFSLRLPVVFSSPSRCGLVVRPPALLAAVSLDAVFLLFSLTARLPFFPRLIYPRIFPPWSWPLPLLLVASHRDRAASPVRIQPPLPTSSLSRCPLFSNRSGFWVALCLLTAAARPSLLPASSRCG</sequence>
<protein>
    <submittedName>
        <fullName evidence="2">Uncharacterized protein</fullName>
    </submittedName>
</protein>
<name>A0AAP0GC02_9ASPA</name>
<dbReference type="PANTHER" id="PTHR34112">
    <property type="entry name" value="C-JUN-AMINO-TERMINAL KINASE-INTERACTING PROTEIN"/>
    <property type="match status" value="1"/>
</dbReference>